<gene>
    <name evidence="5" type="ORF">BT96DRAFT_916670</name>
</gene>
<dbReference type="GO" id="GO:0016491">
    <property type="term" value="F:oxidoreductase activity"/>
    <property type="evidence" value="ECO:0007669"/>
    <property type="project" value="UniProtKB-KW"/>
</dbReference>
<dbReference type="OrthoDB" id="5283654at2759"/>
<dbReference type="SUPFAM" id="SSF51735">
    <property type="entry name" value="NAD(P)-binding Rossmann-fold domains"/>
    <property type="match status" value="1"/>
</dbReference>
<dbReference type="Gene3D" id="3.40.50.720">
    <property type="entry name" value="NAD(P)-binding Rossmann-like Domain"/>
    <property type="match status" value="1"/>
</dbReference>
<dbReference type="AlphaFoldDB" id="A0A6A4I2Z7"/>
<dbReference type="PANTHER" id="PTHR47706">
    <property type="entry name" value="NMRA-LIKE FAMILY PROTEIN"/>
    <property type="match status" value="1"/>
</dbReference>
<dbReference type="InterPro" id="IPR008030">
    <property type="entry name" value="NmrA-like"/>
</dbReference>
<reference evidence="5" key="1">
    <citation type="journal article" date="2019" name="Environ. Microbiol.">
        <title>Fungal ecological strategies reflected in gene transcription - a case study of two litter decomposers.</title>
        <authorList>
            <person name="Barbi F."/>
            <person name="Kohler A."/>
            <person name="Barry K."/>
            <person name="Baskaran P."/>
            <person name="Daum C."/>
            <person name="Fauchery L."/>
            <person name="Ihrmark K."/>
            <person name="Kuo A."/>
            <person name="LaButti K."/>
            <person name="Lipzen A."/>
            <person name="Morin E."/>
            <person name="Grigoriev I.V."/>
            <person name="Henrissat B."/>
            <person name="Lindahl B."/>
            <person name="Martin F."/>
        </authorList>
    </citation>
    <scope>NUCLEOTIDE SEQUENCE</scope>
    <source>
        <strain evidence="5">JB14</strain>
    </source>
</reference>
<accession>A0A6A4I2Z7</accession>
<dbReference type="InterPro" id="IPR051609">
    <property type="entry name" value="NmrA/Isoflavone_reductase-like"/>
</dbReference>
<dbReference type="InterPro" id="IPR036291">
    <property type="entry name" value="NAD(P)-bd_dom_sf"/>
</dbReference>
<organism evidence="5 6">
    <name type="scientific">Gymnopus androsaceus JB14</name>
    <dbReference type="NCBI Taxonomy" id="1447944"/>
    <lineage>
        <taxon>Eukaryota</taxon>
        <taxon>Fungi</taxon>
        <taxon>Dikarya</taxon>
        <taxon>Basidiomycota</taxon>
        <taxon>Agaricomycotina</taxon>
        <taxon>Agaricomycetes</taxon>
        <taxon>Agaricomycetidae</taxon>
        <taxon>Agaricales</taxon>
        <taxon>Marasmiineae</taxon>
        <taxon>Omphalotaceae</taxon>
        <taxon>Gymnopus</taxon>
    </lineage>
</organism>
<dbReference type="EMBL" id="ML769414">
    <property type="protein sequence ID" value="KAE9404791.1"/>
    <property type="molecule type" value="Genomic_DNA"/>
</dbReference>
<name>A0A6A4I2Z7_9AGAR</name>
<feature type="domain" description="NmrA-like" evidence="4">
    <location>
        <begin position="12"/>
        <end position="244"/>
    </location>
</feature>
<dbReference type="PANTHER" id="PTHR47706:SF4">
    <property type="entry name" value="NMRA-LIKE DOMAIN-CONTAINING PROTEIN"/>
    <property type="match status" value="1"/>
</dbReference>
<evidence type="ECO:0000256" key="3">
    <source>
        <dbReference type="ARBA" id="ARBA00023002"/>
    </source>
</evidence>
<evidence type="ECO:0000313" key="5">
    <source>
        <dbReference type="EMBL" id="KAE9404791.1"/>
    </source>
</evidence>
<evidence type="ECO:0000256" key="2">
    <source>
        <dbReference type="ARBA" id="ARBA00022857"/>
    </source>
</evidence>
<sequence length="300" mass="32751">MAQFLPFQRQNIALVGVGDLGTQILLALIATKQANVIVLTRTAASKTLPPDLSSVPIIEADYADVSALTALLKSQNIEIVVSTLSSTPGLKAQYPLADAAKASGTVKLFVPSEWGLPNEGAKQRGEHNLFGFKDTFAEHLRTIGLPYARFYTGFFTEHLKWLVGLETNDFVNVLGKGETPFSVTSEEDIGGFVAHVLTSLPSDSPHLNNRCLRMEGERVTMRDLARIYNKPLLFVPQSNEIPAKTAEEAEFKTLLQIEADGGRASTGWDRLTATERGDAGAANKLWEGHVWKTVENTKTK</sequence>
<proteinExistence type="inferred from homology"/>
<evidence type="ECO:0000256" key="1">
    <source>
        <dbReference type="ARBA" id="ARBA00005725"/>
    </source>
</evidence>
<evidence type="ECO:0000259" key="4">
    <source>
        <dbReference type="Pfam" id="PF05368"/>
    </source>
</evidence>
<protein>
    <submittedName>
        <fullName evidence="5">NAD(P)-binding protein</fullName>
    </submittedName>
</protein>
<comment type="similarity">
    <text evidence="1">Belongs to the NmrA-type oxidoreductase family. Isoflavone reductase subfamily.</text>
</comment>
<keyword evidence="6" id="KW-1185">Reference proteome</keyword>
<dbReference type="Proteomes" id="UP000799118">
    <property type="component" value="Unassembled WGS sequence"/>
</dbReference>
<keyword evidence="2" id="KW-0521">NADP</keyword>
<dbReference type="Pfam" id="PF05368">
    <property type="entry name" value="NmrA"/>
    <property type="match status" value="1"/>
</dbReference>
<keyword evidence="3" id="KW-0560">Oxidoreductase</keyword>
<evidence type="ECO:0000313" key="6">
    <source>
        <dbReference type="Proteomes" id="UP000799118"/>
    </source>
</evidence>